<proteinExistence type="predicted"/>
<name>A0AB34KN27_9PEZI</name>
<dbReference type="EMBL" id="JAAQHG020000019">
    <property type="protein sequence ID" value="KAL1585556.1"/>
    <property type="molecule type" value="Genomic_DNA"/>
</dbReference>
<organism evidence="1 2">
    <name type="scientific">Cladosporium halotolerans</name>
    <dbReference type="NCBI Taxonomy" id="1052096"/>
    <lineage>
        <taxon>Eukaryota</taxon>
        <taxon>Fungi</taxon>
        <taxon>Dikarya</taxon>
        <taxon>Ascomycota</taxon>
        <taxon>Pezizomycotina</taxon>
        <taxon>Dothideomycetes</taxon>
        <taxon>Dothideomycetidae</taxon>
        <taxon>Cladosporiales</taxon>
        <taxon>Cladosporiaceae</taxon>
        <taxon>Cladosporium</taxon>
    </lineage>
</organism>
<comment type="caution">
    <text evidence="1">The sequence shown here is derived from an EMBL/GenBank/DDBJ whole genome shotgun (WGS) entry which is preliminary data.</text>
</comment>
<accession>A0AB34KN27</accession>
<protein>
    <recommendedName>
        <fullName evidence="3">EthD domain-containing protein</fullName>
    </recommendedName>
</protein>
<dbReference type="GeneID" id="96007168"/>
<evidence type="ECO:0008006" key="3">
    <source>
        <dbReference type="Google" id="ProtNLM"/>
    </source>
</evidence>
<keyword evidence="2" id="KW-1185">Reference proteome</keyword>
<evidence type="ECO:0000313" key="2">
    <source>
        <dbReference type="Proteomes" id="UP000803884"/>
    </source>
</evidence>
<dbReference type="Proteomes" id="UP000803884">
    <property type="component" value="Unassembled WGS sequence"/>
</dbReference>
<sequence length="304" mass="33693">MTIARPRHGLKRLHSLFGSVHEPSKDITPIDNNASGLAWIILGAFEHTADESELQHIVTDLLAPALLESPGITLLWQLSNTNPSARSGTLQTRFKPLNGGCCALAVRIHDVNSTDAMAAFARLPIQFEPPQISAPRRLEHRKGSIPAEHYGANLKGYSLIQRYEPPNHKGRPTNGRCVVAVGIEPADGDEALLDDWYRGEHLDLLARTPIFVRCTRYRLLGPGSGNNPDQEAPRFLALHEYESHQALLDYAIENGQLVPETQNVEEDFLECQDGRESDLGGLGGLQWTKWRSCRRSSLRALFAS</sequence>
<reference evidence="1 2" key="1">
    <citation type="journal article" date="2020" name="Microbiol. Resour. Announc.">
        <title>Draft Genome Sequence of a Cladosporium Species Isolated from the Mesophotic Ascidian Didemnum maculosum.</title>
        <authorList>
            <person name="Gioti A."/>
            <person name="Siaperas R."/>
            <person name="Nikolaivits E."/>
            <person name="Le Goff G."/>
            <person name="Ouazzani J."/>
            <person name="Kotoulas G."/>
            <person name="Topakas E."/>
        </authorList>
    </citation>
    <scope>NUCLEOTIDE SEQUENCE [LARGE SCALE GENOMIC DNA]</scope>
    <source>
        <strain evidence="1 2">TM138-S3</strain>
    </source>
</reference>
<dbReference type="RefSeq" id="XP_069228662.1">
    <property type="nucleotide sequence ID" value="XM_069374330.1"/>
</dbReference>
<dbReference type="AlphaFoldDB" id="A0AB34KN27"/>
<evidence type="ECO:0000313" key="1">
    <source>
        <dbReference type="EMBL" id="KAL1585556.1"/>
    </source>
</evidence>
<gene>
    <name evidence="1" type="ORF">WHR41_05725</name>
</gene>